<protein>
    <submittedName>
        <fullName evidence="1">Uncharacterized protein</fullName>
    </submittedName>
</protein>
<dbReference type="EMBL" id="MDLC01000002">
    <property type="protein sequence ID" value="ODS25035.1"/>
    <property type="molecule type" value="Genomic_DNA"/>
</dbReference>
<reference evidence="1 2" key="1">
    <citation type="journal article" date="2016" name="Appl. Environ. Microbiol.">
        <title>Lack of Overt Genome Reduction in the Bryostatin-Producing Bryozoan Symbiont "Candidatus Endobugula sertula".</title>
        <authorList>
            <person name="Miller I.J."/>
            <person name="Vanee N."/>
            <person name="Fong S.S."/>
            <person name="Lim-Fong G.E."/>
            <person name="Kwan J.C."/>
        </authorList>
    </citation>
    <scope>NUCLEOTIDE SEQUENCE [LARGE SCALE GENOMIC DNA]</scope>
    <source>
        <strain evidence="1">AB1-4</strain>
    </source>
</reference>
<sequence>MEVCLCYKHKPLTSNFRSLKIDTIICYQFYLHVIRALVEPEELEDSKDWYFGLFLNQQWLRQQGEKLMTELVEIKQSLNT</sequence>
<name>A0A1D2QTW4_9GAMM</name>
<dbReference type="AlphaFoldDB" id="A0A1D2QTW4"/>
<gene>
    <name evidence="1" type="ORF">AB835_00580</name>
</gene>
<evidence type="ECO:0000313" key="2">
    <source>
        <dbReference type="Proteomes" id="UP000242502"/>
    </source>
</evidence>
<evidence type="ECO:0000313" key="1">
    <source>
        <dbReference type="EMBL" id="ODS25035.1"/>
    </source>
</evidence>
<dbReference type="STRING" id="62101.AB835_00580"/>
<comment type="caution">
    <text evidence="1">The sequence shown here is derived from an EMBL/GenBank/DDBJ whole genome shotgun (WGS) entry which is preliminary data.</text>
</comment>
<proteinExistence type="predicted"/>
<accession>A0A1D2QTW4</accession>
<dbReference type="Proteomes" id="UP000242502">
    <property type="component" value="Unassembled WGS sequence"/>
</dbReference>
<organism evidence="1 2">
    <name type="scientific">Candidatus Endobugula sertula</name>
    <name type="common">Bugula neritina bacterial symbiont</name>
    <dbReference type="NCBI Taxonomy" id="62101"/>
    <lineage>
        <taxon>Bacteria</taxon>
        <taxon>Pseudomonadati</taxon>
        <taxon>Pseudomonadota</taxon>
        <taxon>Gammaproteobacteria</taxon>
        <taxon>Cellvibrionales</taxon>
        <taxon>Cellvibrionaceae</taxon>
        <taxon>Candidatus Endobugula</taxon>
    </lineage>
</organism>